<feature type="region of interest" description="Disordered" evidence="9">
    <location>
        <begin position="241"/>
        <end position="269"/>
    </location>
</feature>
<dbReference type="InterPro" id="IPR050720">
    <property type="entry name" value="Engrailed_Homeobox_TFs"/>
</dbReference>
<dbReference type="PROSITE" id="PS00027">
    <property type="entry name" value="HOMEOBOX_1"/>
    <property type="match status" value="1"/>
</dbReference>
<dbReference type="GO" id="GO:0000978">
    <property type="term" value="F:RNA polymerase II cis-regulatory region sequence-specific DNA binding"/>
    <property type="evidence" value="ECO:0007669"/>
    <property type="project" value="TreeGrafter"/>
</dbReference>
<organism evidence="11 12">
    <name type="scientific">Cotesia typhae</name>
    <dbReference type="NCBI Taxonomy" id="2053667"/>
    <lineage>
        <taxon>Eukaryota</taxon>
        <taxon>Metazoa</taxon>
        <taxon>Ecdysozoa</taxon>
        <taxon>Arthropoda</taxon>
        <taxon>Hexapoda</taxon>
        <taxon>Insecta</taxon>
        <taxon>Pterygota</taxon>
        <taxon>Neoptera</taxon>
        <taxon>Endopterygota</taxon>
        <taxon>Hymenoptera</taxon>
        <taxon>Apocrita</taxon>
        <taxon>Ichneumonoidea</taxon>
        <taxon>Braconidae</taxon>
        <taxon>Microgastrinae</taxon>
        <taxon>Cotesia</taxon>
    </lineage>
</organism>
<protein>
    <recommendedName>
        <fullName evidence="10">Homeobox domain-containing protein</fullName>
    </recommendedName>
</protein>
<evidence type="ECO:0000256" key="7">
    <source>
        <dbReference type="PROSITE-ProRule" id="PRU00108"/>
    </source>
</evidence>
<evidence type="ECO:0000256" key="4">
    <source>
        <dbReference type="ARBA" id="ARBA00023125"/>
    </source>
</evidence>
<comment type="similarity">
    <text evidence="2">Belongs to the engrailed homeobox family.</text>
</comment>
<dbReference type="PANTHER" id="PTHR24341">
    <property type="entry name" value="HOMEOBOX PROTEIN ENGRAILED"/>
    <property type="match status" value="1"/>
</dbReference>
<feature type="DNA-binding region" description="Homeobox" evidence="7">
    <location>
        <begin position="264"/>
        <end position="323"/>
    </location>
</feature>
<dbReference type="Pfam" id="PF10525">
    <property type="entry name" value="Engrail_1_C_sig"/>
    <property type="match status" value="1"/>
</dbReference>
<dbReference type="PROSITE" id="PS00033">
    <property type="entry name" value="ENGRAILED"/>
    <property type="match status" value="1"/>
</dbReference>
<feature type="domain" description="Homeobox" evidence="10">
    <location>
        <begin position="262"/>
        <end position="322"/>
    </location>
</feature>
<feature type="compositionally biased region" description="Polar residues" evidence="9">
    <location>
        <begin position="84"/>
        <end position="97"/>
    </location>
</feature>
<keyword evidence="4 7" id="KW-0238">DNA-binding</keyword>
<feature type="compositionally biased region" description="Basic and acidic residues" evidence="9">
    <location>
        <begin position="254"/>
        <end position="267"/>
    </location>
</feature>
<reference evidence="11" key="1">
    <citation type="submission" date="2020-03" db="EMBL/GenBank/DDBJ databases">
        <authorList>
            <person name="Chebbi M.A."/>
            <person name="Drezen J.M."/>
        </authorList>
    </citation>
    <scope>NUCLEOTIDE SEQUENCE</scope>
    <source>
        <tissue evidence="11">Whole body</tissue>
    </source>
</reference>
<dbReference type="InterPro" id="IPR001356">
    <property type="entry name" value="HD"/>
</dbReference>
<evidence type="ECO:0000256" key="1">
    <source>
        <dbReference type="ARBA" id="ARBA00004123"/>
    </source>
</evidence>
<dbReference type="PANTHER" id="PTHR24341:SF6">
    <property type="entry name" value="HOMEOBOX PROTEIN INVECTED"/>
    <property type="match status" value="1"/>
</dbReference>
<dbReference type="AlphaFoldDB" id="A0A8J5V6Y7"/>
<feature type="region of interest" description="Disordered" evidence="9">
    <location>
        <begin position="75"/>
        <end position="102"/>
    </location>
</feature>
<dbReference type="EMBL" id="JAAOIC020000067">
    <property type="protein sequence ID" value="KAG8034908.1"/>
    <property type="molecule type" value="Genomic_DNA"/>
</dbReference>
<feature type="region of interest" description="Disordered" evidence="9">
    <location>
        <begin position="121"/>
        <end position="143"/>
    </location>
</feature>
<dbReference type="InterPro" id="IPR019549">
    <property type="entry name" value="Homeobox-engrailed_C-terminal"/>
</dbReference>
<evidence type="ECO:0000256" key="2">
    <source>
        <dbReference type="ARBA" id="ARBA00010896"/>
    </source>
</evidence>
<dbReference type="GO" id="GO:0005634">
    <property type="term" value="C:nucleus"/>
    <property type="evidence" value="ECO:0007669"/>
    <property type="project" value="UniProtKB-SubCell"/>
</dbReference>
<keyword evidence="3" id="KW-0217">Developmental protein</keyword>
<reference evidence="11" key="2">
    <citation type="submission" date="2021-04" db="EMBL/GenBank/DDBJ databases">
        <title>Genome-wide patterns of bracovirus chromosomal integration into multiple host tissues during parasitism.</title>
        <authorList>
            <person name="Chebbi M.A.C."/>
        </authorList>
    </citation>
    <scope>NUCLEOTIDE SEQUENCE</scope>
    <source>
        <tissue evidence="11">Whole body</tissue>
    </source>
</reference>
<proteinExistence type="inferred from homology"/>
<keyword evidence="5 7" id="KW-0371">Homeobox</keyword>
<dbReference type="InterPro" id="IPR017970">
    <property type="entry name" value="Homeobox_CS"/>
</dbReference>
<dbReference type="PROSITE" id="PS50071">
    <property type="entry name" value="HOMEOBOX_2"/>
    <property type="match status" value="1"/>
</dbReference>
<evidence type="ECO:0000256" key="3">
    <source>
        <dbReference type="ARBA" id="ARBA00022473"/>
    </source>
</evidence>
<keyword evidence="12" id="KW-1185">Reference proteome</keyword>
<name>A0A8J5V6Y7_9HYME</name>
<gene>
    <name evidence="11" type="ORF">G9C98_007984</name>
</gene>
<dbReference type="FunFam" id="1.10.10.60:FF:000189">
    <property type="entry name" value="Homeobox protein engrailed-like"/>
    <property type="match status" value="1"/>
</dbReference>
<comment type="subcellular location">
    <subcellularLocation>
        <location evidence="1 7 8">Nucleus</location>
    </subcellularLocation>
</comment>
<evidence type="ECO:0000313" key="12">
    <source>
        <dbReference type="Proteomes" id="UP000729913"/>
    </source>
</evidence>
<evidence type="ECO:0000256" key="8">
    <source>
        <dbReference type="RuleBase" id="RU000682"/>
    </source>
</evidence>
<evidence type="ECO:0000256" key="5">
    <source>
        <dbReference type="ARBA" id="ARBA00023155"/>
    </source>
</evidence>
<sequence length="356" mass="39361">MDSQSDLSGHSIHYGISLQANRQYLSSTQYHLSVKCIKSPFDFVFLTVTKMSVVLTSMESAYSLRLGLSHHSHLHNHLLSSPSPKTDTIGTQHQPVQDNDPPLRFSIVNILRPEFGRSAILSTKSHGSPSKCKSPSNPKDLSHSTAKILALSSSYAVHRDREYFGDSSPIQRHSGLSRSGSLESLASNRSSLTGSLTGTPSLSSAASTAAESVSGDSLPSNSTNSNQSLWPAWVYCTRYSDRPSSGPRTRRVKRADSDKPTPEDKRPRTAFSAEQLVRLKTEFNENRYLTEPRRQQLSRELGLNEAQIKIWFQNKRAKIKKSSGKKNPLALQLMAQGLYNHSTVPVDDDGEEILPN</sequence>
<comment type="caution">
    <text evidence="11">The sequence shown here is derived from an EMBL/GenBank/DDBJ whole genome shotgun (WGS) entry which is preliminary data.</text>
</comment>
<dbReference type="Proteomes" id="UP000729913">
    <property type="component" value="Unassembled WGS sequence"/>
</dbReference>
<dbReference type="GO" id="GO:0000981">
    <property type="term" value="F:DNA-binding transcription factor activity, RNA polymerase II-specific"/>
    <property type="evidence" value="ECO:0007669"/>
    <property type="project" value="InterPro"/>
</dbReference>
<evidence type="ECO:0000256" key="9">
    <source>
        <dbReference type="SAM" id="MobiDB-lite"/>
    </source>
</evidence>
<dbReference type="OrthoDB" id="6159439at2759"/>
<dbReference type="GO" id="GO:0030182">
    <property type="term" value="P:neuron differentiation"/>
    <property type="evidence" value="ECO:0007669"/>
    <property type="project" value="TreeGrafter"/>
</dbReference>
<dbReference type="GO" id="GO:0009653">
    <property type="term" value="P:anatomical structure morphogenesis"/>
    <property type="evidence" value="ECO:0007669"/>
    <property type="project" value="UniProtKB-ARBA"/>
</dbReference>
<accession>A0A8J5V6Y7</accession>
<dbReference type="SMART" id="SM00389">
    <property type="entry name" value="HOX"/>
    <property type="match status" value="1"/>
</dbReference>
<dbReference type="InterPro" id="IPR019737">
    <property type="entry name" value="Homeobox-engrailed_CS"/>
</dbReference>
<dbReference type="Pfam" id="PF00046">
    <property type="entry name" value="Homeodomain"/>
    <property type="match status" value="1"/>
</dbReference>
<evidence type="ECO:0000313" key="11">
    <source>
        <dbReference type="EMBL" id="KAG8034908.1"/>
    </source>
</evidence>
<feature type="compositionally biased region" description="Low complexity" evidence="9">
    <location>
        <begin position="128"/>
        <end position="139"/>
    </location>
</feature>
<evidence type="ECO:0000256" key="6">
    <source>
        <dbReference type="ARBA" id="ARBA00023242"/>
    </source>
</evidence>
<keyword evidence="6 7" id="KW-0539">Nucleus</keyword>
<evidence type="ECO:0000259" key="10">
    <source>
        <dbReference type="PROSITE" id="PS50071"/>
    </source>
</evidence>
<dbReference type="CDD" id="cd00086">
    <property type="entry name" value="homeodomain"/>
    <property type="match status" value="1"/>
</dbReference>